<dbReference type="Pfam" id="PF00201">
    <property type="entry name" value="UDPGT"/>
    <property type="match status" value="1"/>
</dbReference>
<dbReference type="EMBL" id="CAJGYO010000009">
    <property type="protein sequence ID" value="CAD6253127.1"/>
    <property type="molecule type" value="Genomic_DNA"/>
</dbReference>
<dbReference type="AlphaFoldDB" id="A0A811Q2F9"/>
<dbReference type="InterPro" id="IPR035595">
    <property type="entry name" value="UDP_glycos_trans_CS"/>
</dbReference>
<dbReference type="FunFam" id="3.40.50.2000:FF:000037">
    <property type="entry name" value="Glycosyltransferase"/>
    <property type="match status" value="1"/>
</dbReference>
<dbReference type="GO" id="GO:0035251">
    <property type="term" value="F:UDP-glucosyltransferase activity"/>
    <property type="evidence" value="ECO:0007669"/>
    <property type="project" value="InterPro"/>
</dbReference>
<dbReference type="SUPFAM" id="SSF53756">
    <property type="entry name" value="UDP-Glycosyltransferase/glycogen phosphorylase"/>
    <property type="match status" value="1"/>
</dbReference>
<evidence type="ECO:0008006" key="6">
    <source>
        <dbReference type="Google" id="ProtNLM"/>
    </source>
</evidence>
<reference evidence="4" key="1">
    <citation type="submission" date="2020-10" db="EMBL/GenBank/DDBJ databases">
        <authorList>
            <person name="Han B."/>
            <person name="Lu T."/>
            <person name="Zhao Q."/>
            <person name="Huang X."/>
            <person name="Zhao Y."/>
        </authorList>
    </citation>
    <scope>NUCLEOTIDE SEQUENCE</scope>
</reference>
<dbReference type="OrthoDB" id="598955at2759"/>
<comment type="similarity">
    <text evidence="1">Belongs to the UDP-glycosyltransferase family.</text>
</comment>
<protein>
    <recommendedName>
        <fullName evidence="6">UDP-glycosyltransferases domain-containing protein</fullName>
    </recommendedName>
</protein>
<evidence type="ECO:0000256" key="2">
    <source>
        <dbReference type="ARBA" id="ARBA00022679"/>
    </source>
</evidence>
<accession>A0A811Q2F9</accession>
<evidence type="ECO:0000313" key="4">
    <source>
        <dbReference type="EMBL" id="CAD6253127.1"/>
    </source>
</evidence>
<dbReference type="Proteomes" id="UP000604825">
    <property type="component" value="Unassembled WGS sequence"/>
</dbReference>
<evidence type="ECO:0000256" key="3">
    <source>
        <dbReference type="SAM" id="MobiDB-lite"/>
    </source>
</evidence>
<organism evidence="4 5">
    <name type="scientific">Miscanthus lutarioriparius</name>
    <dbReference type="NCBI Taxonomy" id="422564"/>
    <lineage>
        <taxon>Eukaryota</taxon>
        <taxon>Viridiplantae</taxon>
        <taxon>Streptophyta</taxon>
        <taxon>Embryophyta</taxon>
        <taxon>Tracheophyta</taxon>
        <taxon>Spermatophyta</taxon>
        <taxon>Magnoliopsida</taxon>
        <taxon>Liliopsida</taxon>
        <taxon>Poales</taxon>
        <taxon>Poaceae</taxon>
        <taxon>PACMAD clade</taxon>
        <taxon>Panicoideae</taxon>
        <taxon>Andropogonodae</taxon>
        <taxon>Andropogoneae</taxon>
        <taxon>Saccharinae</taxon>
        <taxon>Miscanthus</taxon>
    </lineage>
</organism>
<name>A0A811Q2F9_9POAL</name>
<dbReference type="InterPro" id="IPR002213">
    <property type="entry name" value="UDP_glucos_trans"/>
</dbReference>
<proteinExistence type="inferred from homology"/>
<dbReference type="CDD" id="cd03784">
    <property type="entry name" value="GT1_Gtf-like"/>
    <property type="match status" value="1"/>
</dbReference>
<dbReference type="PANTHER" id="PTHR48049">
    <property type="entry name" value="GLYCOSYLTRANSFERASE"/>
    <property type="match status" value="1"/>
</dbReference>
<comment type="caution">
    <text evidence="4">The sequence shown here is derived from an EMBL/GenBank/DDBJ whole genome shotgun (WGS) entry which is preliminary data.</text>
</comment>
<sequence>MAELAASLVVGTLVSLLKDKVSSSLLDQYNVMEGMEKQRKILERKLPAILDILALLPVEPGGACHSSPLQGREPGPGPRRRVPGGAGSRKAGAGAGVVVVGAGTKGGLAEARELRDMGRHREEERASEMEGGRKDNMILIHHLAMDVESSTVPPPLRIVICPWLAFGHMLPYLELAERLASRGHRVSYVSTPRNLARLPPRRHAVDLVALQLPRVEGLPEGAESTNDVPRDRLVPLRLAFDGLAAPFTEFLSAACAGDEVSRPDWILVDTFHHWAPAVAAAHRVPCAMLQPSAATIAALACGARDRADLTAASIFEHLTTVEEPPAGMPRYEWDGAAALFTPVGTSGMSIARRFTLTLEGCAITAMRSCPEWELHAFSHATALLGKPLLPLGLLPPSPDGGRGAGMNRDDATVRWLDPQPPKSVVYVALGSEVPLRVELVHELAHGLELAGTRFLWALRKPRGVPDADVLPPGFQERTHGLGMVTTSWVPQNTILAHGAVGAFLTHCGRNSLTEGLLYGHPLIMLPIIGDQGPNARLMAARKVGLQVPRDEDDGSFDRQGIANTVRAVMVEEDTRRVFLANAMKLQEVVANKELQERYIDEFVQQLRSYTPS</sequence>
<keyword evidence="2" id="KW-0808">Transferase</keyword>
<evidence type="ECO:0000313" key="5">
    <source>
        <dbReference type="Proteomes" id="UP000604825"/>
    </source>
</evidence>
<dbReference type="Gene3D" id="3.40.50.2000">
    <property type="entry name" value="Glycogen Phosphorylase B"/>
    <property type="match status" value="2"/>
</dbReference>
<feature type="region of interest" description="Disordered" evidence="3">
    <location>
        <begin position="64"/>
        <end position="92"/>
    </location>
</feature>
<dbReference type="PROSITE" id="PS00375">
    <property type="entry name" value="UDPGT"/>
    <property type="match status" value="1"/>
</dbReference>
<gene>
    <name evidence="4" type="ORF">NCGR_LOCUS36764</name>
</gene>
<keyword evidence="5" id="KW-1185">Reference proteome</keyword>
<evidence type="ECO:0000256" key="1">
    <source>
        <dbReference type="ARBA" id="ARBA00009995"/>
    </source>
</evidence>
<dbReference type="InterPro" id="IPR050481">
    <property type="entry name" value="UDP-glycosyltransf_plant"/>
</dbReference>
<dbReference type="PANTHER" id="PTHR48049:SF158">
    <property type="entry name" value="OS06G0216100 PROTEIN"/>
    <property type="match status" value="1"/>
</dbReference>